<keyword evidence="1" id="KW-0863">Zinc-finger</keyword>
<proteinExistence type="predicted"/>
<evidence type="ECO:0000313" key="4">
    <source>
        <dbReference type="EMBL" id="CAG7867544.1"/>
    </source>
</evidence>
<feature type="region of interest" description="Disordered" evidence="2">
    <location>
        <begin position="1058"/>
        <end position="1083"/>
    </location>
</feature>
<dbReference type="InterPro" id="IPR002816">
    <property type="entry name" value="TraB/PrgY/GumN_fam"/>
</dbReference>
<reference evidence="4 5" key="1">
    <citation type="submission" date="2021-07" db="EMBL/GenBank/DDBJ databases">
        <authorList>
            <consortium name="Genoscope - CEA"/>
            <person name="William W."/>
        </authorList>
    </citation>
    <scope>NUCLEOTIDE SEQUENCE [LARGE SCALE GENOMIC DNA]</scope>
</reference>
<dbReference type="Pfam" id="PF04646">
    <property type="entry name" value="DUF604"/>
    <property type="match status" value="1"/>
</dbReference>
<feature type="region of interest" description="Disordered" evidence="2">
    <location>
        <begin position="1511"/>
        <end position="1536"/>
    </location>
</feature>
<name>A0A8D9D271_BRACM</name>
<sequence length="1536" mass="174677">MHIMSSPMCDHCNMGKAVVYCKTHLARICSQCDRKLHHYVTMDSPDHSRLLLCEKCVSQAADVQCLEQGLCLCQTCVPNATVTSRFPFCNVSNNHSGYSFPRDLDLDSFSSSLSSSLTDLSWGYHFVPLSPKNGDSSSSSSVIFQNFDNHTKNNSDQRGQMLQPDYMDNSKDFSYSGLEGYETKDIENVWLNNFDDNKAVLLDQKEYLYREELILTDQLIDAIMKHNDETTTEVVIHTDYNIEALGNASCEDSNTNQMIQSKAKEETNNNVGILFPNAHIHDECRPSQLILTDVDEMLPWDDQLLESPIYTPQYRLEAKKRYLEKKKKRNSEAESRHTIRAYFISAQDQAQSLTEIDHIVFGIGSSTKWWPTRREYVKLWWDARRMRGCVFVDRPLSSLENHTDSHLLPPICVSEDTSRFRYTWRGGDRNAIRIARSVLETVRMFNTSSEEVRWYVFGYDNTMFVPENLAKTLSKYDHTSWYYIGANSEIYHQNSKFGHDMAFGGGGFALSSSLANVLAKNFDSCIERYPHLYGGDSRIHACVLELGVGLTHEPGFHQQFDVKGNALGILASHSTRPLVSLHHVPHIDPIFPNSTTFTAFRHLFSAVEVDPLRILQLSVCYDRWYSWTISVSWGYTVQIEGRHLYLRDVLKTQETWKPSGGLASVYTFNTREVHPDPCQRPVTFFMEHVSSSPGDETIKSVYKQAYENCTYDPISSPRKLEEIRVFSTRLDPDIRQESCREVKEIISFLKPEAVFVELCSSRVSILQPQSLKIPTMSDMIESWKQKQNTFGILYGWFLAKASFLNRQLEVFPGTEFRVAYEEALKYGGSVILGDRPVQITLKRTWAKMPLWHKVKFIYSLMFQAVFLPSAEELDRMLKEMDNVDMVTLVIQEMSKEFPSLMETLVHERDQYMASSLLRVASEHNSVVAVIGRGHINGIKKNWKQPITMKDLMEIPSDNSVFTVKRIVSSVAIAVAGTAIFTGILLSRRRLLGITSLTSTSSMSMEPTQSPPSETEVHSSEDFVHGEEDSKPTGDMSSSESIVNVEKEDLLDDDAVVEEAHDDSDSVVSGGDAPAAGDDGDGECSPEVLELLEELVKSGAMLTCDSTAETGSCYVLLIGTSHVSEESCRVVKAVISYLKPEAVLVELCSSRVSLLQPQTLKIASEFGVFPGSEFRVAYEEACKYGGKVMLVDRPIQITLKRTWAKMPLWHKVKFVYTLMFQDVFLPSSEEHGKRPQEMETADSMTLLIEELSKEFPSLIETLVYERDRLKPNADTQIRKAEPVLTLIRPIFSIDLANSEKKLSTDPFKSWFMFESVVGLVLHLYTRDTNQKLAIVFVLICTYLSNTSPKTASQNHHWFSGKQISDQTSISISIHSSLSPSRVSSLLPRSGLLSVSSINKMFEPNMLLAAMNNEDSNNHNYNHEVNNNNNEGFLRDDEFDTEQRKRKRERMSETRPVPRRESPWGLPEGHREPKAHRCNDRVEDVVQAFFEGNPFKTVPGPFKLFYRCMRSKPGEEPTEPFTYLDLEPPKRQVKLEEK</sequence>
<evidence type="ECO:0000259" key="3">
    <source>
        <dbReference type="PROSITE" id="PS50119"/>
    </source>
</evidence>
<keyword evidence="1" id="KW-0862">Zinc</keyword>
<organism evidence="4 5">
    <name type="scientific">Brassica campestris</name>
    <name type="common">Field mustard</name>
    <dbReference type="NCBI Taxonomy" id="3711"/>
    <lineage>
        <taxon>Eukaryota</taxon>
        <taxon>Viridiplantae</taxon>
        <taxon>Streptophyta</taxon>
        <taxon>Embryophyta</taxon>
        <taxon>Tracheophyta</taxon>
        <taxon>Spermatophyta</taxon>
        <taxon>Magnoliopsida</taxon>
        <taxon>eudicotyledons</taxon>
        <taxon>Gunneridae</taxon>
        <taxon>Pentapetalae</taxon>
        <taxon>rosids</taxon>
        <taxon>malvids</taxon>
        <taxon>Brassicales</taxon>
        <taxon>Brassicaceae</taxon>
        <taxon>Brassiceae</taxon>
        <taxon>Brassica</taxon>
    </lineage>
</organism>
<dbReference type="PROSITE" id="PS50119">
    <property type="entry name" value="ZF_BBOX"/>
    <property type="match status" value="1"/>
</dbReference>
<feature type="compositionally biased region" description="Low complexity" evidence="2">
    <location>
        <begin position="999"/>
        <end position="1013"/>
    </location>
</feature>
<dbReference type="InterPro" id="IPR046345">
    <property type="entry name" value="TraB_PrgY-like"/>
</dbReference>
<feature type="region of interest" description="Disordered" evidence="2">
    <location>
        <begin position="1423"/>
        <end position="1473"/>
    </location>
</feature>
<dbReference type="CDD" id="cd14726">
    <property type="entry name" value="TraB_PrgY-like"/>
    <property type="match status" value="2"/>
</dbReference>
<dbReference type="Pfam" id="PF01963">
    <property type="entry name" value="TraB_PrgY_gumN"/>
    <property type="match status" value="1"/>
</dbReference>
<feature type="compositionally biased region" description="Basic and acidic residues" evidence="2">
    <location>
        <begin position="1014"/>
        <end position="1031"/>
    </location>
</feature>
<dbReference type="InterPro" id="IPR006740">
    <property type="entry name" value="DUF604"/>
</dbReference>
<keyword evidence="1" id="KW-0479">Metal-binding</keyword>
<dbReference type="Gene3D" id="3.90.550.50">
    <property type="match status" value="1"/>
</dbReference>
<dbReference type="FunFam" id="3.90.550.50:FF:000006">
    <property type="entry name" value="Fringe-related protein-like"/>
    <property type="match status" value="1"/>
</dbReference>
<dbReference type="EMBL" id="LS974625">
    <property type="protein sequence ID" value="CAG7867544.1"/>
    <property type="molecule type" value="Genomic_DNA"/>
</dbReference>
<dbReference type="GO" id="GO:0008270">
    <property type="term" value="F:zinc ion binding"/>
    <property type="evidence" value="ECO:0007669"/>
    <property type="project" value="UniProtKB-KW"/>
</dbReference>
<feature type="domain" description="B box-type" evidence="3">
    <location>
        <begin position="4"/>
        <end position="52"/>
    </location>
</feature>
<dbReference type="InterPro" id="IPR000315">
    <property type="entry name" value="Znf_B-box"/>
</dbReference>
<accession>A0A8D9D271</accession>
<gene>
    <name evidence="4" type="ORF">BRAPAZ1V2_A09P80110.2</name>
</gene>
<dbReference type="PANTHER" id="PTHR21530">
    <property type="entry name" value="PHEROMONE SHUTDOWN PROTEIN"/>
    <property type="match status" value="1"/>
</dbReference>
<evidence type="ECO:0000256" key="1">
    <source>
        <dbReference type="PROSITE-ProRule" id="PRU00024"/>
    </source>
</evidence>
<feature type="compositionally biased region" description="Basic and acidic residues" evidence="2">
    <location>
        <begin position="1525"/>
        <end position="1536"/>
    </location>
</feature>
<protein>
    <recommendedName>
        <fullName evidence="3">B box-type domain-containing protein</fullName>
    </recommendedName>
</protein>
<evidence type="ECO:0000256" key="2">
    <source>
        <dbReference type="SAM" id="MobiDB-lite"/>
    </source>
</evidence>
<dbReference type="Gramene" id="A09p80110.2_BraZ1">
    <property type="protein sequence ID" value="A09p80110.2_BraZ1.CDS"/>
    <property type="gene ID" value="A09g80110.2_BraZ1"/>
</dbReference>
<feature type="compositionally biased region" description="Low complexity" evidence="2">
    <location>
        <begin position="1065"/>
        <end position="1076"/>
    </location>
</feature>
<feature type="compositionally biased region" description="Basic and acidic residues" evidence="2">
    <location>
        <begin position="1448"/>
        <end position="1473"/>
    </location>
</feature>
<dbReference type="PANTHER" id="PTHR21530:SF9">
    <property type="entry name" value="TRAB FAMILY PROTEIN"/>
    <property type="match status" value="1"/>
</dbReference>
<evidence type="ECO:0000313" key="5">
    <source>
        <dbReference type="Proteomes" id="UP000694005"/>
    </source>
</evidence>
<feature type="region of interest" description="Disordered" evidence="2">
    <location>
        <begin position="999"/>
        <end position="1041"/>
    </location>
</feature>
<dbReference type="Proteomes" id="UP000694005">
    <property type="component" value="Chromosome A09"/>
</dbReference>